<dbReference type="SUPFAM" id="SSF51735">
    <property type="entry name" value="NAD(P)-binding Rossmann-fold domains"/>
    <property type="match status" value="1"/>
</dbReference>
<sequence length="222" mass="23794">MVAETQAVKLPAALSWGDGALVEPLAVGLHGAYLGHIRPGTDILVIGAGPIALSAVYWARRMGAGRIVVQATSRRRERYAKELGATDFIVSGDNPVGEAIEALHGSPSLVFEAAGMPGTIEQAMQVVQPRGTVIVLGWCTVPDSYVPALYLMKQVRLQFSMTYSLGEFHHTIDTLDAGAVEPGAMVSRTVSLDELPAAFESLRGPSEECKVQVDPWKGREKR</sequence>
<dbReference type="Pfam" id="PF00107">
    <property type="entry name" value="ADH_zinc_N"/>
    <property type="match status" value="1"/>
</dbReference>
<evidence type="ECO:0000259" key="2">
    <source>
        <dbReference type="Pfam" id="PF00107"/>
    </source>
</evidence>
<evidence type="ECO:0000313" key="3">
    <source>
        <dbReference type="EMBL" id="EJO89485.1"/>
    </source>
</evidence>
<keyword evidence="1" id="KW-0560">Oxidoreductase</keyword>
<name>J4SI33_9MYCO</name>
<dbReference type="AlphaFoldDB" id="J4SI33"/>
<feature type="domain" description="Alcohol dehydrogenase-like C-terminal" evidence="2">
    <location>
        <begin position="50"/>
        <end position="175"/>
    </location>
</feature>
<dbReference type="STRING" id="1041522.GCA_002105755_02115"/>
<organism evidence="3 4">
    <name type="scientific">Mycobacterium colombiense CECT 3035</name>
    <dbReference type="NCBI Taxonomy" id="1041522"/>
    <lineage>
        <taxon>Bacteria</taxon>
        <taxon>Bacillati</taxon>
        <taxon>Actinomycetota</taxon>
        <taxon>Actinomycetes</taxon>
        <taxon>Mycobacteriales</taxon>
        <taxon>Mycobacteriaceae</taxon>
        <taxon>Mycobacterium</taxon>
        <taxon>Mycobacterium avium complex (MAC)</taxon>
    </lineage>
</organism>
<evidence type="ECO:0000256" key="1">
    <source>
        <dbReference type="ARBA" id="ARBA00023002"/>
    </source>
</evidence>
<dbReference type="GO" id="GO:0016491">
    <property type="term" value="F:oxidoreductase activity"/>
    <property type="evidence" value="ECO:0007669"/>
    <property type="project" value="UniProtKB-KW"/>
</dbReference>
<dbReference type="eggNOG" id="COG1063">
    <property type="taxonomic scope" value="Bacteria"/>
</dbReference>
<reference evidence="3 4" key="1">
    <citation type="journal article" date="2011" name="J. Bacteriol.">
        <title>Genome sequence of the Mycobacterium colombiense type strain, CECT 3035.</title>
        <authorList>
            <person name="Gonzalez-Perez M."/>
            <person name="Murcia M.I."/>
            <person name="Landsman D."/>
            <person name="Jordan I.K."/>
            <person name="Marino-Ramirez L."/>
        </authorList>
    </citation>
    <scope>NUCLEOTIDE SEQUENCE [LARGE SCALE GENOMIC DNA]</scope>
    <source>
        <strain evidence="3 4">CECT 3035</strain>
    </source>
</reference>
<dbReference type="Gene3D" id="3.90.180.10">
    <property type="entry name" value="Medium-chain alcohol dehydrogenases, catalytic domain"/>
    <property type="match status" value="1"/>
</dbReference>
<dbReference type="PANTHER" id="PTHR43189:SF1">
    <property type="entry name" value="ZINC-TYPE ALCOHOL DEHYDROGENASE-LIKE PROTEIN C1198.01"/>
    <property type="match status" value="1"/>
</dbReference>
<protein>
    <submittedName>
        <fullName evidence="3">Alcohol dehydrogenase</fullName>
    </submittedName>
</protein>
<accession>J4SI33</accession>
<evidence type="ECO:0000313" key="4">
    <source>
        <dbReference type="Proteomes" id="UP000006455"/>
    </source>
</evidence>
<dbReference type="Gene3D" id="3.40.50.720">
    <property type="entry name" value="NAD(P)-binding Rossmann-like Domain"/>
    <property type="match status" value="1"/>
</dbReference>
<proteinExistence type="predicted"/>
<comment type="caution">
    <text evidence="3">The sequence shown here is derived from an EMBL/GenBank/DDBJ whole genome shotgun (WGS) entry which is preliminary data.</text>
</comment>
<dbReference type="Proteomes" id="UP000006455">
    <property type="component" value="Unassembled WGS sequence"/>
</dbReference>
<dbReference type="InterPro" id="IPR036291">
    <property type="entry name" value="NAD(P)-bd_dom_sf"/>
</dbReference>
<dbReference type="PANTHER" id="PTHR43189">
    <property type="entry name" value="ZINC-TYPE ALCOHOL DEHYDROGENASE-LIKE PROTEIN C1198.01-RELATED"/>
    <property type="match status" value="1"/>
</dbReference>
<dbReference type="InterPro" id="IPR013149">
    <property type="entry name" value="ADH-like_C"/>
</dbReference>
<gene>
    <name evidence="3" type="ORF">MCOL_V204830</name>
</gene>
<dbReference type="EMBL" id="AFVW02000002">
    <property type="protein sequence ID" value="EJO89485.1"/>
    <property type="molecule type" value="Genomic_DNA"/>
</dbReference>